<dbReference type="PANTHER" id="PTHR31174:SF7">
    <property type="entry name" value="LATE EMBRYOGENESIS ABUNDANT PROTEIN 31-RELATED"/>
    <property type="match status" value="1"/>
</dbReference>
<comment type="caution">
    <text evidence="4">The sequence shown here is derived from an EMBL/GenBank/DDBJ whole genome shotgun (WGS) entry which is preliminary data.</text>
</comment>
<dbReference type="Pfam" id="PF04927">
    <property type="entry name" value="SMP"/>
    <property type="match status" value="1"/>
</dbReference>
<dbReference type="OrthoDB" id="2014755at2759"/>
<evidence type="ECO:0000259" key="3">
    <source>
        <dbReference type="Pfam" id="PF04927"/>
    </source>
</evidence>
<dbReference type="PANTHER" id="PTHR31174">
    <property type="entry name" value="SEED MATURATION FAMILY PROTEIN"/>
    <property type="match status" value="1"/>
</dbReference>
<dbReference type="Gramene" id="OE9A098657T1">
    <property type="protein sequence ID" value="OE9A098657C1"/>
    <property type="gene ID" value="OE9A098657"/>
</dbReference>
<evidence type="ECO:0000313" key="5">
    <source>
        <dbReference type="Proteomes" id="UP000594638"/>
    </source>
</evidence>
<accession>A0A8S0S8H0</accession>
<dbReference type="InterPro" id="IPR007011">
    <property type="entry name" value="LEA_SMP_dom"/>
</dbReference>
<evidence type="ECO:0000256" key="1">
    <source>
        <dbReference type="ARBA" id="ARBA00010733"/>
    </source>
</evidence>
<dbReference type="Proteomes" id="UP000594638">
    <property type="component" value="Unassembled WGS sequence"/>
</dbReference>
<gene>
    <name evidence="4" type="ORF">OLEA9_A098657</name>
</gene>
<feature type="domain" description="SMP" evidence="3">
    <location>
        <begin position="20"/>
        <end position="63"/>
    </location>
</feature>
<dbReference type="EMBL" id="CACTIH010004050">
    <property type="protein sequence ID" value="CAA2989041.1"/>
    <property type="molecule type" value="Genomic_DNA"/>
</dbReference>
<protein>
    <recommendedName>
        <fullName evidence="3">SMP domain-containing protein</fullName>
    </recommendedName>
</protein>
<evidence type="ECO:0000313" key="4">
    <source>
        <dbReference type="EMBL" id="CAA2989041.1"/>
    </source>
</evidence>
<dbReference type="AlphaFoldDB" id="A0A8S0S8H0"/>
<name>A0A8S0S8H0_OLEEU</name>
<sequence>MFGKLLCDASKREPRQNCQADKAATREDAEGIMSAELRNDPNLTAHPGRVAATVAAAARINEKGYALLGSASFGGQ</sequence>
<comment type="similarity">
    <text evidence="1">Belongs to the LEA type SMP family.</text>
</comment>
<keyword evidence="5" id="KW-1185">Reference proteome</keyword>
<evidence type="ECO:0000256" key="2">
    <source>
        <dbReference type="ARBA" id="ARBA00022737"/>
    </source>
</evidence>
<reference evidence="4 5" key="1">
    <citation type="submission" date="2019-12" db="EMBL/GenBank/DDBJ databases">
        <authorList>
            <person name="Alioto T."/>
            <person name="Alioto T."/>
            <person name="Gomez Garrido J."/>
        </authorList>
    </citation>
    <scope>NUCLEOTIDE SEQUENCE [LARGE SCALE GENOMIC DNA]</scope>
</reference>
<dbReference type="InterPro" id="IPR042971">
    <property type="entry name" value="LEA_SMP"/>
</dbReference>
<proteinExistence type="inferred from homology"/>
<keyword evidence="2" id="KW-0677">Repeat</keyword>
<organism evidence="4 5">
    <name type="scientific">Olea europaea subsp. europaea</name>
    <dbReference type="NCBI Taxonomy" id="158383"/>
    <lineage>
        <taxon>Eukaryota</taxon>
        <taxon>Viridiplantae</taxon>
        <taxon>Streptophyta</taxon>
        <taxon>Embryophyta</taxon>
        <taxon>Tracheophyta</taxon>
        <taxon>Spermatophyta</taxon>
        <taxon>Magnoliopsida</taxon>
        <taxon>eudicotyledons</taxon>
        <taxon>Gunneridae</taxon>
        <taxon>Pentapetalae</taxon>
        <taxon>asterids</taxon>
        <taxon>lamiids</taxon>
        <taxon>Lamiales</taxon>
        <taxon>Oleaceae</taxon>
        <taxon>Oleeae</taxon>
        <taxon>Olea</taxon>
    </lineage>
</organism>